<dbReference type="InterPro" id="IPR007387">
    <property type="entry name" value="TRAP_DctQ"/>
</dbReference>
<keyword evidence="2" id="KW-0813">Transport</keyword>
<dbReference type="GO" id="GO:0005886">
    <property type="term" value="C:plasma membrane"/>
    <property type="evidence" value="ECO:0007669"/>
    <property type="project" value="UniProtKB-SubCell"/>
</dbReference>
<evidence type="ECO:0000256" key="3">
    <source>
        <dbReference type="ARBA" id="ARBA00022475"/>
    </source>
</evidence>
<dbReference type="PANTHER" id="PTHR35011">
    <property type="entry name" value="2,3-DIKETO-L-GULONATE TRAP TRANSPORTER SMALL PERMEASE PROTEIN YIAM"/>
    <property type="match status" value="1"/>
</dbReference>
<keyword evidence="4" id="KW-0997">Cell inner membrane</keyword>
<evidence type="ECO:0000256" key="7">
    <source>
        <dbReference type="ARBA" id="ARBA00023136"/>
    </source>
</evidence>
<evidence type="ECO:0000256" key="1">
    <source>
        <dbReference type="ARBA" id="ARBA00004429"/>
    </source>
</evidence>
<organism evidence="10">
    <name type="scientific">bioreactor metagenome</name>
    <dbReference type="NCBI Taxonomy" id="1076179"/>
    <lineage>
        <taxon>unclassified sequences</taxon>
        <taxon>metagenomes</taxon>
        <taxon>ecological metagenomes</taxon>
    </lineage>
</organism>
<keyword evidence="6 8" id="KW-1133">Transmembrane helix</keyword>
<dbReference type="EMBL" id="VSSQ01032652">
    <property type="protein sequence ID" value="MPM83981.1"/>
    <property type="molecule type" value="Genomic_DNA"/>
</dbReference>
<feature type="transmembrane region" description="Helical" evidence="8">
    <location>
        <begin position="83"/>
        <end position="105"/>
    </location>
</feature>
<keyword evidence="7 8" id="KW-0472">Membrane</keyword>
<accession>A0A645D456</accession>
<evidence type="ECO:0000256" key="8">
    <source>
        <dbReference type="SAM" id="Phobius"/>
    </source>
</evidence>
<feature type="transmembrane region" description="Helical" evidence="8">
    <location>
        <begin position="12"/>
        <end position="33"/>
    </location>
</feature>
<protein>
    <recommendedName>
        <fullName evidence="9">Tripartite ATP-independent periplasmic transporters DctQ component domain-containing protein</fullName>
    </recommendedName>
</protein>
<reference evidence="10" key="1">
    <citation type="submission" date="2019-08" db="EMBL/GenBank/DDBJ databases">
        <authorList>
            <person name="Kucharzyk K."/>
            <person name="Murdoch R.W."/>
            <person name="Higgins S."/>
            <person name="Loffler F."/>
        </authorList>
    </citation>
    <scope>NUCLEOTIDE SEQUENCE</scope>
</reference>
<proteinExistence type="predicted"/>
<dbReference type="PANTHER" id="PTHR35011:SF2">
    <property type="entry name" value="2,3-DIKETO-L-GULONATE TRAP TRANSPORTER SMALL PERMEASE PROTEIN YIAM"/>
    <property type="match status" value="1"/>
</dbReference>
<feature type="transmembrane region" description="Helical" evidence="8">
    <location>
        <begin position="125"/>
        <end position="146"/>
    </location>
</feature>
<comment type="subcellular location">
    <subcellularLocation>
        <location evidence="1">Cell inner membrane</location>
        <topology evidence="1">Multi-pass membrane protein</topology>
    </subcellularLocation>
</comment>
<dbReference type="Pfam" id="PF04290">
    <property type="entry name" value="DctQ"/>
    <property type="match status" value="1"/>
</dbReference>
<evidence type="ECO:0000256" key="2">
    <source>
        <dbReference type="ARBA" id="ARBA00022448"/>
    </source>
</evidence>
<evidence type="ECO:0000313" key="10">
    <source>
        <dbReference type="EMBL" id="MPM83981.1"/>
    </source>
</evidence>
<dbReference type="InterPro" id="IPR055348">
    <property type="entry name" value="DctQ"/>
</dbReference>
<feature type="domain" description="Tripartite ATP-independent periplasmic transporters DctQ component" evidence="9">
    <location>
        <begin position="22"/>
        <end position="150"/>
    </location>
</feature>
<evidence type="ECO:0000256" key="5">
    <source>
        <dbReference type="ARBA" id="ARBA00022692"/>
    </source>
</evidence>
<sequence>MKKINIGSIVNFVGGFMLMGTVLLTLFDVFGYWITGRSYAQVQELILALFVWVVYAGMGELYRAGDQISIDLLEKILPNKAKIIVQTIIDVIVLAFSGIVTYYAVLLTIRSVTKLTPVMKIPYCYIDAAIVFGAGTMVFFALQRIIQNIKKLKQDKKGE</sequence>
<keyword evidence="3" id="KW-1003">Cell membrane</keyword>
<feature type="transmembrane region" description="Helical" evidence="8">
    <location>
        <begin position="45"/>
        <end position="62"/>
    </location>
</feature>
<name>A0A645D456_9ZZZZ</name>
<evidence type="ECO:0000259" key="9">
    <source>
        <dbReference type="Pfam" id="PF04290"/>
    </source>
</evidence>
<evidence type="ECO:0000256" key="4">
    <source>
        <dbReference type="ARBA" id="ARBA00022519"/>
    </source>
</evidence>
<dbReference type="GO" id="GO:0022857">
    <property type="term" value="F:transmembrane transporter activity"/>
    <property type="evidence" value="ECO:0007669"/>
    <property type="project" value="TreeGrafter"/>
</dbReference>
<gene>
    <name evidence="10" type="ORF">SDC9_131051</name>
</gene>
<keyword evidence="5 8" id="KW-0812">Transmembrane</keyword>
<evidence type="ECO:0000256" key="6">
    <source>
        <dbReference type="ARBA" id="ARBA00022989"/>
    </source>
</evidence>
<dbReference type="AlphaFoldDB" id="A0A645D456"/>
<comment type="caution">
    <text evidence="10">The sequence shown here is derived from an EMBL/GenBank/DDBJ whole genome shotgun (WGS) entry which is preliminary data.</text>
</comment>
<dbReference type="GO" id="GO:0015740">
    <property type="term" value="P:C4-dicarboxylate transport"/>
    <property type="evidence" value="ECO:0007669"/>
    <property type="project" value="TreeGrafter"/>
</dbReference>